<dbReference type="KEGG" id="cpyr:CYJ47_08015"/>
<accession>A0AAF0YPY5</accession>
<dbReference type="AlphaFoldDB" id="A0AAF0YPY5"/>
<evidence type="ECO:0000256" key="1">
    <source>
        <dbReference type="SAM" id="Phobius"/>
    </source>
</evidence>
<feature type="transmembrane region" description="Helical" evidence="1">
    <location>
        <begin position="93"/>
        <end position="111"/>
    </location>
</feature>
<feature type="transmembrane region" description="Helical" evidence="1">
    <location>
        <begin position="148"/>
        <end position="169"/>
    </location>
</feature>
<dbReference type="PANTHER" id="PTHR40078">
    <property type="entry name" value="INTEGRAL MEMBRANE PROTEIN-RELATED"/>
    <property type="match status" value="1"/>
</dbReference>
<dbReference type="Pfam" id="PF19700">
    <property type="entry name" value="DUF6198"/>
    <property type="match status" value="1"/>
</dbReference>
<dbReference type="PANTHER" id="PTHR40078:SF1">
    <property type="entry name" value="INTEGRAL MEMBRANE PROTEIN"/>
    <property type="match status" value="1"/>
</dbReference>
<feature type="transmembrane region" description="Helical" evidence="1">
    <location>
        <begin position="62"/>
        <end position="81"/>
    </location>
</feature>
<dbReference type="InterPro" id="IPR038750">
    <property type="entry name" value="YczE/YyaS-like"/>
</dbReference>
<dbReference type="Proteomes" id="UP000234560">
    <property type="component" value="Chromosome"/>
</dbReference>
<protein>
    <submittedName>
        <fullName evidence="2">DUF6198 family protein</fullName>
    </submittedName>
</protein>
<sequence>MACGIALSIIAELGTSPISSFPYVLSLMSAFTVGTGTIAMNAAFMVLQMILLRKHYDPKQLVQLPAAIVMGLLCDVFLHLLRGFGYANYAEQWLLCALGILLVAFGVSVAVTSRVIVMAGDGLALAISVTLNRAFGPRRWMEFGTCKIAVDTSLVIIASVLSLVVLGSLEGVREGTLAAALLVGFFAKYFVRWLEPVQKWL</sequence>
<keyword evidence="1" id="KW-0472">Membrane</keyword>
<reference evidence="2" key="1">
    <citation type="submission" date="2017-12" db="EMBL/GenBank/DDBJ databases">
        <authorList>
            <person name="Thomas-White K."/>
            <person name="Wolfe A.J."/>
        </authorList>
    </citation>
    <scope>NUCLEOTIDE SEQUENCE</scope>
    <source>
        <strain evidence="2">UMB0763</strain>
    </source>
</reference>
<evidence type="ECO:0000313" key="3">
    <source>
        <dbReference type="Proteomes" id="UP000234560"/>
    </source>
</evidence>
<gene>
    <name evidence="2" type="ORF">CYJ47_08015</name>
</gene>
<organism evidence="2 3">
    <name type="scientific">Corynebacterium pyruviciproducens</name>
    <dbReference type="NCBI Taxonomy" id="598660"/>
    <lineage>
        <taxon>Bacteria</taxon>
        <taxon>Bacillati</taxon>
        <taxon>Actinomycetota</taxon>
        <taxon>Actinomycetes</taxon>
        <taxon>Mycobacteriales</taxon>
        <taxon>Corynebacteriaceae</taxon>
        <taxon>Corynebacterium</taxon>
    </lineage>
</organism>
<evidence type="ECO:0000313" key="2">
    <source>
        <dbReference type="EMBL" id="WOT01229.1"/>
    </source>
</evidence>
<keyword evidence="1" id="KW-1133">Transmembrane helix</keyword>
<dbReference type="RefSeq" id="WP_101678106.1">
    <property type="nucleotide sequence ID" value="NZ_CAUPGZ010000005.1"/>
</dbReference>
<dbReference type="EMBL" id="CP136958">
    <property type="protein sequence ID" value="WOT01229.1"/>
    <property type="molecule type" value="Genomic_DNA"/>
</dbReference>
<feature type="transmembrane region" description="Helical" evidence="1">
    <location>
        <begin position="23"/>
        <end position="50"/>
    </location>
</feature>
<reference evidence="2" key="2">
    <citation type="submission" date="2023-10" db="EMBL/GenBank/DDBJ databases">
        <authorList>
            <person name="Choi B."/>
        </authorList>
    </citation>
    <scope>NUCLEOTIDE SEQUENCE</scope>
    <source>
        <strain evidence="2">UMB0763</strain>
    </source>
</reference>
<keyword evidence="1" id="KW-0812">Transmembrane</keyword>
<name>A0AAF0YPY5_9CORY</name>
<proteinExistence type="predicted"/>
<feature type="transmembrane region" description="Helical" evidence="1">
    <location>
        <begin position="175"/>
        <end position="191"/>
    </location>
</feature>